<keyword evidence="7 12" id="KW-1133">Transmembrane helix</keyword>
<comment type="similarity">
    <text evidence="2">Belongs to the ABC transporter superfamily. ABCC family. Conjugate transporter (TC 3.A.1.208) subfamily.</text>
</comment>
<evidence type="ECO:0000256" key="7">
    <source>
        <dbReference type="ARBA" id="ARBA00022989"/>
    </source>
</evidence>
<feature type="domain" description="ABC transmembrane type-1" evidence="14">
    <location>
        <begin position="894"/>
        <end position="1172"/>
    </location>
</feature>
<proteinExistence type="inferred from homology"/>
<gene>
    <name evidence="15" type="ORF">N656DRAFT_749354</name>
</gene>
<evidence type="ECO:0000256" key="10">
    <source>
        <dbReference type="ARBA" id="ARBA00059074"/>
    </source>
</evidence>
<dbReference type="GO" id="GO:0016020">
    <property type="term" value="C:membrane"/>
    <property type="evidence" value="ECO:0007669"/>
    <property type="project" value="UniProtKB-SubCell"/>
</dbReference>
<reference evidence="15" key="1">
    <citation type="journal article" date="2023" name="Mol. Phylogenet. Evol.">
        <title>Genome-scale phylogeny and comparative genomics of the fungal order Sordariales.</title>
        <authorList>
            <person name="Hensen N."/>
            <person name="Bonometti L."/>
            <person name="Westerberg I."/>
            <person name="Brannstrom I.O."/>
            <person name="Guillou S."/>
            <person name="Cros-Aarteil S."/>
            <person name="Calhoun S."/>
            <person name="Haridas S."/>
            <person name="Kuo A."/>
            <person name="Mondo S."/>
            <person name="Pangilinan J."/>
            <person name="Riley R."/>
            <person name="LaButti K."/>
            <person name="Andreopoulos B."/>
            <person name="Lipzen A."/>
            <person name="Chen C."/>
            <person name="Yan M."/>
            <person name="Daum C."/>
            <person name="Ng V."/>
            <person name="Clum A."/>
            <person name="Steindorff A."/>
            <person name="Ohm R.A."/>
            <person name="Martin F."/>
            <person name="Silar P."/>
            <person name="Natvig D.O."/>
            <person name="Lalanne C."/>
            <person name="Gautier V."/>
            <person name="Ament-Velasquez S.L."/>
            <person name="Kruys A."/>
            <person name="Hutchinson M.I."/>
            <person name="Powell A.J."/>
            <person name="Barry K."/>
            <person name="Miller A.N."/>
            <person name="Grigoriev I.V."/>
            <person name="Debuchy R."/>
            <person name="Gladieux P."/>
            <person name="Hiltunen Thoren M."/>
            <person name="Johannesson H."/>
        </authorList>
    </citation>
    <scope>NUCLEOTIDE SEQUENCE</scope>
    <source>
        <strain evidence="15">CBS 508.74</strain>
    </source>
</reference>
<evidence type="ECO:0000256" key="12">
    <source>
        <dbReference type="SAM" id="Phobius"/>
    </source>
</evidence>
<keyword evidence="3" id="KW-0813">Transport</keyword>
<evidence type="ECO:0000256" key="2">
    <source>
        <dbReference type="ARBA" id="ARBA00009726"/>
    </source>
</evidence>
<dbReference type="InterPro" id="IPR056227">
    <property type="entry name" value="TMD0_ABC"/>
</dbReference>
<name>A0AAN6THU7_9PEZI</name>
<keyword evidence="5" id="KW-0547">Nucleotide-binding</keyword>
<feature type="region of interest" description="Disordered" evidence="11">
    <location>
        <begin position="572"/>
        <end position="595"/>
    </location>
</feature>
<comment type="function">
    <text evidence="10">ABC-type transporter; part of the gene cluster that mediates the biosynthesis of the phomopsins, a group of hexapeptide mycotoxins which infects lupins and causes lupinosis disease in livestock.</text>
</comment>
<feature type="transmembrane region" description="Helical" evidence="12">
    <location>
        <begin position="412"/>
        <end position="433"/>
    </location>
</feature>
<feature type="transmembrane region" description="Helical" evidence="12">
    <location>
        <begin position="887"/>
        <end position="915"/>
    </location>
</feature>
<evidence type="ECO:0000313" key="16">
    <source>
        <dbReference type="Proteomes" id="UP001302812"/>
    </source>
</evidence>
<dbReference type="GO" id="GO:0016887">
    <property type="term" value="F:ATP hydrolysis activity"/>
    <property type="evidence" value="ECO:0007669"/>
    <property type="project" value="InterPro"/>
</dbReference>
<feature type="transmembrane region" description="Helical" evidence="12">
    <location>
        <begin position="33"/>
        <end position="51"/>
    </location>
</feature>
<feature type="transmembrane region" description="Helical" evidence="12">
    <location>
        <begin position="935"/>
        <end position="959"/>
    </location>
</feature>
<evidence type="ECO:0000256" key="4">
    <source>
        <dbReference type="ARBA" id="ARBA00022692"/>
    </source>
</evidence>
<keyword evidence="16" id="KW-1185">Reference proteome</keyword>
<protein>
    <submittedName>
        <fullName evidence="15">P-loop containing nucleoside triphosphate hydrolase protein</fullName>
    </submittedName>
</protein>
<dbReference type="PANTHER" id="PTHR24223">
    <property type="entry name" value="ATP-BINDING CASSETTE SUB-FAMILY C"/>
    <property type="match status" value="1"/>
</dbReference>
<dbReference type="GO" id="GO:0140359">
    <property type="term" value="F:ABC-type transporter activity"/>
    <property type="evidence" value="ECO:0007669"/>
    <property type="project" value="InterPro"/>
</dbReference>
<dbReference type="EMBL" id="MU853336">
    <property type="protein sequence ID" value="KAK4114762.1"/>
    <property type="molecule type" value="Genomic_DNA"/>
</dbReference>
<dbReference type="InterPro" id="IPR027417">
    <property type="entry name" value="P-loop_NTPase"/>
</dbReference>
<dbReference type="PROSITE" id="PS50929">
    <property type="entry name" value="ABC_TM1F"/>
    <property type="match status" value="2"/>
</dbReference>
<evidence type="ECO:0000256" key="6">
    <source>
        <dbReference type="ARBA" id="ARBA00022840"/>
    </source>
</evidence>
<dbReference type="Proteomes" id="UP001302812">
    <property type="component" value="Unassembled WGS sequence"/>
</dbReference>
<evidence type="ECO:0000256" key="8">
    <source>
        <dbReference type="ARBA" id="ARBA00023136"/>
    </source>
</evidence>
<dbReference type="PROSITE" id="PS50893">
    <property type="entry name" value="ABC_TRANSPORTER_2"/>
    <property type="match status" value="2"/>
</dbReference>
<keyword evidence="6" id="KW-0067">ATP-binding</keyword>
<evidence type="ECO:0000256" key="9">
    <source>
        <dbReference type="ARBA" id="ARBA00023180"/>
    </source>
</evidence>
<dbReference type="InterPro" id="IPR017871">
    <property type="entry name" value="ABC_transporter-like_CS"/>
</dbReference>
<dbReference type="CDD" id="cd18579">
    <property type="entry name" value="ABC_6TM_ABCC_D1"/>
    <property type="match status" value="1"/>
</dbReference>
<dbReference type="Pfam" id="PF24357">
    <property type="entry name" value="TMD0_ABC"/>
    <property type="match status" value="1"/>
</dbReference>
<evidence type="ECO:0000256" key="5">
    <source>
        <dbReference type="ARBA" id="ARBA00022741"/>
    </source>
</evidence>
<evidence type="ECO:0000256" key="11">
    <source>
        <dbReference type="SAM" id="MobiDB-lite"/>
    </source>
</evidence>
<dbReference type="GO" id="GO:0005524">
    <property type="term" value="F:ATP binding"/>
    <property type="evidence" value="ECO:0007669"/>
    <property type="project" value="UniProtKB-KW"/>
</dbReference>
<dbReference type="SUPFAM" id="SSF52540">
    <property type="entry name" value="P-loop containing nucleoside triphosphate hydrolases"/>
    <property type="match status" value="2"/>
</dbReference>
<feature type="transmembrane region" description="Helical" evidence="12">
    <location>
        <begin position="1116"/>
        <end position="1137"/>
    </location>
</feature>
<feature type="transmembrane region" description="Helical" evidence="12">
    <location>
        <begin position="1008"/>
        <end position="1029"/>
    </location>
</feature>
<dbReference type="InterPro" id="IPR036640">
    <property type="entry name" value="ABC1_TM_sf"/>
</dbReference>
<feature type="transmembrane region" description="Helical" evidence="12">
    <location>
        <begin position="312"/>
        <end position="336"/>
    </location>
</feature>
<keyword evidence="4 12" id="KW-0812">Transmembrane</keyword>
<dbReference type="RefSeq" id="XP_064672332.1">
    <property type="nucleotide sequence ID" value="XM_064812976.1"/>
</dbReference>
<dbReference type="GeneID" id="89937101"/>
<feature type="domain" description="ABC transporter" evidence="13">
    <location>
        <begin position="600"/>
        <end position="830"/>
    </location>
</feature>
<sequence length="1486" mass="162266">MLDFSGCVDDDSFGPAVRGCRDDFDFTIKFEKIFFSLIPTSIFIAVALARVAHLTRNPSIVGGSLLRAAKLIAISAYTIIQLALLILSITKSRKFASFFIPSDALALASALCMLLLSNLEHLRSPRPSILLSAYLFIALLFDIAHVRTLWLASTNSDELVLSRLWTSGVAVKASLIVLESQSKARWIVRWDVKEHSPEETSGLYGLGAYLWLNRLFLTGYRKILDLHDLFPLDRNMSSEVLQTRYAGRIDVRQVKGKHGLARALTKALAVPLLYPVGPRIALGAFHFCQPFLIETLLGYLERPASESSQNLGYGLIGASVLIYVGIAASGAFYWYYQERAMYMVRGLLVGTIYRATIEAELTAGGDSEALTLMSTDVERIISGCLNLHEFWANTIEVALACWLLSRQIGPAFVAPLIVIGACVVCSAALAKFTGPRQKEWMGKIQKRVGLTSGIIGQMKHLKISGLAEPVEESIQTMRVDELNSGARFRTVLVLAAVVGFTPLCLSPVITFAFAARTLDVTLIFTSISYITLLATPLGTLFQAVPQLLGALTCLSRIQAFLEKEAHADFRSFHGLPRPNQATAEEKPRPESLNSQTTAKVKVTNGNFGWHTEKLSLRDIDLEIPSSCLTIVVGPVASGKSTLCKALLGEIPVSQGEVIMAPNSNRKIGYCDQTPYLSNATIRENIVGFSPFDQQRYEEVIEATMLGPDLSILPQGDNTNVGSNGVTLSGGQKQRVSMARALYLDTDFYVFDDILSGLDADTEEQVFLRVFSSTSLIRRRHATAVLCTHSVRHLPSADHIIALGQDGTIVEQGTFQELLANEKYVHNLGVTERGPLLGDDSVPESKKLEKSALKALPRSKPTAASSKVEGQARATGDWAVYRHYFSRIGALCLTALVVLGIGGGFFLNFGTIWLKFWSEDVASPNPSRFNGFYNGVYALLQTGALASLFSVAMVGFRSVVNISGAKLHREALNTVFNAPLKFFTITDTGVVTNLFSQDMTLIDGQLPMAMINVILAAFACIGMAAVIATASPYLALTYPILFAAMYVLQMFYLRTSRQIRLLDLEAKSPLYSHFIDTIKGIATFRAFGWIQEGVSRNDRLLDTSQRPAYLLAMIQRWLGFTLQLIVAVLGLAVVTLSTQLRSNTAFTGASLVTLMAFGENLFSIIRFYTMLETSIGAVSRLKSFSENVKPESREGEDVVPPKEWPLKGAIQISGVSASYGSDDDAQGETASPPEHLALNDLHLDISPGEKVAICGRSGSGKSSLLLLLLRLLDPLPTSTSMTHPPEITIDSIPLSKIHRPSLRNRVIAIPQDAVFLPDGSSVQSNLDPLGQSTAADCRSALEAVGLWDFVASRGGMEAGMSPETFSQGQRQLFSLARAILRRRARARERAAEAGEKVVADGGVLLLDEVSSSVDLDTDGAMQRIIMQEFAGYTIVMVSHRLGMVMAFDRVVVMEQGRIVETGRPRELAELEGSRFRELWLVGNKGRS</sequence>
<feature type="transmembrane region" description="Helical" evidence="12">
    <location>
        <begin position="1143"/>
        <end position="1164"/>
    </location>
</feature>
<dbReference type="InterPro" id="IPR011527">
    <property type="entry name" value="ABC1_TM_dom"/>
</dbReference>
<evidence type="ECO:0000259" key="13">
    <source>
        <dbReference type="PROSITE" id="PS50893"/>
    </source>
</evidence>
<evidence type="ECO:0000256" key="3">
    <source>
        <dbReference type="ARBA" id="ARBA00022448"/>
    </source>
</evidence>
<dbReference type="SMART" id="SM00382">
    <property type="entry name" value="AAA"/>
    <property type="match status" value="2"/>
</dbReference>
<dbReference type="SUPFAM" id="SSF90123">
    <property type="entry name" value="ABC transporter transmembrane region"/>
    <property type="match status" value="2"/>
</dbReference>
<feature type="transmembrane region" description="Helical" evidence="12">
    <location>
        <begin position="491"/>
        <end position="514"/>
    </location>
</feature>
<dbReference type="PROSITE" id="PS00211">
    <property type="entry name" value="ABC_TRANSPORTER_1"/>
    <property type="match status" value="2"/>
</dbReference>
<dbReference type="Gene3D" id="1.20.1560.10">
    <property type="entry name" value="ABC transporter type 1, transmembrane domain"/>
    <property type="match status" value="2"/>
</dbReference>
<organism evidence="15 16">
    <name type="scientific">Canariomyces notabilis</name>
    <dbReference type="NCBI Taxonomy" id="2074819"/>
    <lineage>
        <taxon>Eukaryota</taxon>
        <taxon>Fungi</taxon>
        <taxon>Dikarya</taxon>
        <taxon>Ascomycota</taxon>
        <taxon>Pezizomycotina</taxon>
        <taxon>Sordariomycetes</taxon>
        <taxon>Sordariomycetidae</taxon>
        <taxon>Sordariales</taxon>
        <taxon>Chaetomiaceae</taxon>
        <taxon>Canariomyces</taxon>
    </lineage>
</organism>
<feature type="domain" description="ABC transporter" evidence="13">
    <location>
        <begin position="1209"/>
        <end position="1479"/>
    </location>
</feature>
<keyword evidence="9" id="KW-0325">Glycoprotein</keyword>
<comment type="caution">
    <text evidence="15">The sequence shown here is derived from an EMBL/GenBank/DDBJ whole genome shotgun (WGS) entry which is preliminary data.</text>
</comment>
<feature type="transmembrane region" description="Helical" evidence="12">
    <location>
        <begin position="520"/>
        <end position="541"/>
    </location>
</feature>
<feature type="transmembrane region" description="Helical" evidence="12">
    <location>
        <begin position="71"/>
        <end position="89"/>
    </location>
</feature>
<feature type="transmembrane region" description="Helical" evidence="12">
    <location>
        <begin position="1035"/>
        <end position="1052"/>
    </location>
</feature>
<evidence type="ECO:0000259" key="14">
    <source>
        <dbReference type="PROSITE" id="PS50929"/>
    </source>
</evidence>
<accession>A0AAN6THU7</accession>
<dbReference type="FunFam" id="1.20.1560.10:FF:000066">
    <property type="entry name" value="ABC multidrug transporter (Eurofung)"/>
    <property type="match status" value="1"/>
</dbReference>
<dbReference type="CDD" id="cd18580">
    <property type="entry name" value="ABC_6TM_ABCC_D2"/>
    <property type="match status" value="1"/>
</dbReference>
<dbReference type="Pfam" id="PF00005">
    <property type="entry name" value="ABC_tran"/>
    <property type="match status" value="2"/>
</dbReference>
<feature type="transmembrane region" description="Helical" evidence="12">
    <location>
        <begin position="128"/>
        <end position="150"/>
    </location>
</feature>
<feature type="domain" description="ABC transmembrane type-1" evidence="14">
    <location>
        <begin position="280"/>
        <end position="549"/>
    </location>
</feature>
<feature type="transmembrane region" description="Helical" evidence="12">
    <location>
        <begin position="95"/>
        <end position="116"/>
    </location>
</feature>
<keyword evidence="8 12" id="KW-0472">Membrane</keyword>
<dbReference type="FunFam" id="1.20.1560.10:FF:000055">
    <property type="entry name" value="ABC multidrug transporter (Eurofung)"/>
    <property type="match status" value="1"/>
</dbReference>
<dbReference type="InterPro" id="IPR044746">
    <property type="entry name" value="ABCC_6TM_D1"/>
</dbReference>
<keyword evidence="15" id="KW-0378">Hydrolase</keyword>
<evidence type="ECO:0000313" key="15">
    <source>
        <dbReference type="EMBL" id="KAK4114762.1"/>
    </source>
</evidence>
<dbReference type="InterPro" id="IPR003593">
    <property type="entry name" value="AAA+_ATPase"/>
</dbReference>
<dbReference type="InterPro" id="IPR050173">
    <property type="entry name" value="ABC_transporter_C-like"/>
</dbReference>
<dbReference type="CDD" id="cd03250">
    <property type="entry name" value="ABCC_MRP_domain1"/>
    <property type="match status" value="1"/>
</dbReference>
<reference evidence="15" key="2">
    <citation type="submission" date="2023-05" db="EMBL/GenBank/DDBJ databases">
        <authorList>
            <consortium name="Lawrence Berkeley National Laboratory"/>
            <person name="Steindorff A."/>
            <person name="Hensen N."/>
            <person name="Bonometti L."/>
            <person name="Westerberg I."/>
            <person name="Brannstrom I.O."/>
            <person name="Guillou S."/>
            <person name="Cros-Aarteil S."/>
            <person name="Calhoun S."/>
            <person name="Haridas S."/>
            <person name="Kuo A."/>
            <person name="Mondo S."/>
            <person name="Pangilinan J."/>
            <person name="Riley R."/>
            <person name="Labutti K."/>
            <person name="Andreopoulos B."/>
            <person name="Lipzen A."/>
            <person name="Chen C."/>
            <person name="Yanf M."/>
            <person name="Daum C."/>
            <person name="Ng V."/>
            <person name="Clum A."/>
            <person name="Ohm R."/>
            <person name="Martin F."/>
            <person name="Silar P."/>
            <person name="Natvig D."/>
            <person name="Lalanne C."/>
            <person name="Gautier V."/>
            <person name="Ament-Velasquez S.L."/>
            <person name="Kruys A."/>
            <person name="Hutchinson M.I."/>
            <person name="Powell A.J."/>
            <person name="Barry K."/>
            <person name="Miller A.N."/>
            <person name="Grigoriev I.V."/>
            <person name="Debuchy R."/>
            <person name="Gladieux P."/>
            <person name="Thoren M.H."/>
            <person name="Johannesson H."/>
        </authorList>
    </citation>
    <scope>NUCLEOTIDE SEQUENCE</scope>
    <source>
        <strain evidence="15">CBS 508.74</strain>
    </source>
</reference>
<dbReference type="Gene3D" id="3.40.50.300">
    <property type="entry name" value="P-loop containing nucleotide triphosphate hydrolases"/>
    <property type="match status" value="2"/>
</dbReference>
<dbReference type="Pfam" id="PF00664">
    <property type="entry name" value="ABC_membrane"/>
    <property type="match status" value="2"/>
</dbReference>
<dbReference type="FunFam" id="3.40.50.300:FF:001854">
    <property type="entry name" value="ABC multidrug transporter (Eurofung)"/>
    <property type="match status" value="1"/>
</dbReference>
<comment type="subcellular location">
    <subcellularLocation>
        <location evidence="1">Membrane</location>
        <topology evidence="1">Multi-pass membrane protein</topology>
    </subcellularLocation>
</comment>
<evidence type="ECO:0000256" key="1">
    <source>
        <dbReference type="ARBA" id="ARBA00004141"/>
    </source>
</evidence>
<dbReference type="InterPro" id="IPR044726">
    <property type="entry name" value="ABCC_6TM_D2"/>
</dbReference>
<dbReference type="InterPro" id="IPR003439">
    <property type="entry name" value="ABC_transporter-like_ATP-bd"/>
</dbReference>
<dbReference type="PANTHER" id="PTHR24223:SF345">
    <property type="entry name" value="ABC MULTIDRUG TRANSPORTER (EUROFUNG)"/>
    <property type="match status" value="1"/>
</dbReference>